<comment type="caution">
    <text evidence="1">The sequence shown here is derived from an EMBL/GenBank/DDBJ whole genome shotgun (WGS) entry which is preliminary data.</text>
</comment>
<accession>A0ACC2UX05</accession>
<dbReference type="EMBL" id="JASBWT010000070">
    <property type="protein sequence ID" value="KAJ9091016.1"/>
    <property type="molecule type" value="Genomic_DNA"/>
</dbReference>
<proteinExistence type="predicted"/>
<sequence length="97" mass="10729">SVETHIPPQIQPIKSAERGHAYIKKFLDGQAAGKRRRLPANNIPFTPLVFTVGGMMDDDTAKCLKAWQQSVTPSAFSTLCQQLSLIFLRAKAKSFVL</sequence>
<organism evidence="1 2">
    <name type="scientific">Naganishia friedmannii</name>
    <dbReference type="NCBI Taxonomy" id="89922"/>
    <lineage>
        <taxon>Eukaryota</taxon>
        <taxon>Fungi</taxon>
        <taxon>Dikarya</taxon>
        <taxon>Basidiomycota</taxon>
        <taxon>Agaricomycotina</taxon>
        <taxon>Tremellomycetes</taxon>
        <taxon>Filobasidiales</taxon>
        <taxon>Filobasidiaceae</taxon>
        <taxon>Naganishia</taxon>
    </lineage>
</organism>
<reference evidence="1" key="1">
    <citation type="submission" date="2023-04" db="EMBL/GenBank/DDBJ databases">
        <title>Draft Genome sequencing of Naganishia species isolated from polar environments using Oxford Nanopore Technology.</title>
        <authorList>
            <person name="Leo P."/>
            <person name="Venkateswaran K."/>
        </authorList>
    </citation>
    <scope>NUCLEOTIDE SEQUENCE</scope>
    <source>
        <strain evidence="1">MNA-CCFEE 5423</strain>
    </source>
</reference>
<feature type="non-terminal residue" evidence="1">
    <location>
        <position position="1"/>
    </location>
</feature>
<keyword evidence="2" id="KW-1185">Reference proteome</keyword>
<evidence type="ECO:0000313" key="1">
    <source>
        <dbReference type="EMBL" id="KAJ9091016.1"/>
    </source>
</evidence>
<name>A0ACC2UX05_9TREE</name>
<protein>
    <submittedName>
        <fullName evidence="1">Uncharacterized protein</fullName>
    </submittedName>
</protein>
<gene>
    <name evidence="1" type="ORF">QFC21_007338</name>
</gene>
<dbReference type="Proteomes" id="UP001227268">
    <property type="component" value="Unassembled WGS sequence"/>
</dbReference>
<evidence type="ECO:0000313" key="2">
    <source>
        <dbReference type="Proteomes" id="UP001227268"/>
    </source>
</evidence>